<feature type="region of interest" description="Disordered" evidence="1">
    <location>
        <begin position="1"/>
        <end position="62"/>
    </location>
</feature>
<proteinExistence type="predicted"/>
<evidence type="ECO:0000256" key="1">
    <source>
        <dbReference type="SAM" id="MobiDB-lite"/>
    </source>
</evidence>
<accession>A0A0A9AQR8</accession>
<reference evidence="2" key="1">
    <citation type="submission" date="2014-09" db="EMBL/GenBank/DDBJ databases">
        <authorList>
            <person name="Magalhaes I.L.F."/>
            <person name="Oliveira U."/>
            <person name="Santos F.R."/>
            <person name="Vidigal T.H.D.A."/>
            <person name="Brescovit A.D."/>
            <person name="Santos A.J."/>
        </authorList>
    </citation>
    <scope>NUCLEOTIDE SEQUENCE</scope>
    <source>
        <tissue evidence="2">Shoot tissue taken approximately 20 cm above the soil surface</tissue>
    </source>
</reference>
<name>A0A0A9AQR8_ARUDO</name>
<protein>
    <submittedName>
        <fullName evidence="2">Uncharacterized protein</fullName>
    </submittedName>
</protein>
<organism evidence="2">
    <name type="scientific">Arundo donax</name>
    <name type="common">Giant reed</name>
    <name type="synonym">Donax arundinaceus</name>
    <dbReference type="NCBI Taxonomy" id="35708"/>
    <lineage>
        <taxon>Eukaryota</taxon>
        <taxon>Viridiplantae</taxon>
        <taxon>Streptophyta</taxon>
        <taxon>Embryophyta</taxon>
        <taxon>Tracheophyta</taxon>
        <taxon>Spermatophyta</taxon>
        <taxon>Magnoliopsida</taxon>
        <taxon>Liliopsida</taxon>
        <taxon>Poales</taxon>
        <taxon>Poaceae</taxon>
        <taxon>PACMAD clade</taxon>
        <taxon>Arundinoideae</taxon>
        <taxon>Arundineae</taxon>
        <taxon>Arundo</taxon>
    </lineage>
</organism>
<reference evidence="2" key="2">
    <citation type="journal article" date="2015" name="Data Brief">
        <title>Shoot transcriptome of the giant reed, Arundo donax.</title>
        <authorList>
            <person name="Barrero R.A."/>
            <person name="Guerrero F.D."/>
            <person name="Moolhuijzen P."/>
            <person name="Goolsby J.A."/>
            <person name="Tidwell J."/>
            <person name="Bellgard S.E."/>
            <person name="Bellgard M.I."/>
        </authorList>
    </citation>
    <scope>NUCLEOTIDE SEQUENCE</scope>
    <source>
        <tissue evidence="2">Shoot tissue taken approximately 20 cm above the soil surface</tissue>
    </source>
</reference>
<feature type="compositionally biased region" description="Acidic residues" evidence="1">
    <location>
        <begin position="1"/>
        <end position="12"/>
    </location>
</feature>
<feature type="compositionally biased region" description="Low complexity" evidence="1">
    <location>
        <begin position="16"/>
        <end position="26"/>
    </location>
</feature>
<feature type="compositionally biased region" description="Basic residues" evidence="1">
    <location>
        <begin position="37"/>
        <end position="46"/>
    </location>
</feature>
<dbReference type="EMBL" id="GBRH01248468">
    <property type="protein sequence ID" value="JAD49427.1"/>
    <property type="molecule type" value="Transcribed_RNA"/>
</dbReference>
<evidence type="ECO:0000313" key="2">
    <source>
        <dbReference type="EMBL" id="JAD49427.1"/>
    </source>
</evidence>
<dbReference type="AlphaFoldDB" id="A0A0A9AQR8"/>
<sequence length="62" mass="6931">METEEEPDEQAMEVDQAAASTEQEQAATKKEIPMSKQVRKAAKARRAVTGPSCSTPAWRRWP</sequence>